<reference evidence="1" key="2">
    <citation type="submission" date="2022-05" db="EMBL/GenBank/DDBJ databases">
        <authorList>
            <person name="Kim J.-S."/>
            <person name="Lee K."/>
            <person name="Suh M."/>
            <person name="Eom M."/>
            <person name="Kim J.-S."/>
            <person name="Kim D.-S."/>
            <person name="Ko S.-H."/>
            <person name="Shin Y."/>
            <person name="Lee J.-S."/>
        </authorList>
    </citation>
    <scope>NUCLEOTIDE SEQUENCE</scope>
    <source>
        <strain evidence="1">N237</strain>
    </source>
</reference>
<name>A0ABY4R067_9ACTN</name>
<evidence type="ECO:0000313" key="1">
    <source>
        <dbReference type="EMBL" id="UQX88852.1"/>
    </source>
</evidence>
<dbReference type="InterPro" id="IPR029063">
    <property type="entry name" value="SAM-dependent_MTases_sf"/>
</dbReference>
<sequence>MPKQPRLAAGRARALGIPTRGTTNPNRLRRMDQWIAARLAARLGAADNPLVIDLGYGDSPVTAVELFTRLRAVRADVHVLGLEIDPDRVRAAEPAAGPGLSFARGGFELAGNRPVLVRAANVLRQYPESAVPAAWASMQSGLAAGGAAVEGTCDELGRRGTWVLLEASGPQSLTISCRLNFLHRPSDVADRLVKALIHRNVAGEPIHALLQAMDSAWDLHAGLAPFGPRQRWQAMAATVAESWPVLDGPARHRLGELTVAWAAVRPSA</sequence>
<dbReference type="RefSeq" id="WP_249772651.1">
    <property type="nucleotide sequence ID" value="NZ_CP097332.1"/>
</dbReference>
<dbReference type="Proteomes" id="UP001056336">
    <property type="component" value="Chromosome"/>
</dbReference>
<proteinExistence type="predicted"/>
<accession>A0ABY4R067</accession>
<protein>
    <recommendedName>
        <fullName evidence="3">Class I SAM-dependent methyltransferase</fullName>
    </recommendedName>
</protein>
<evidence type="ECO:0000313" key="2">
    <source>
        <dbReference type="Proteomes" id="UP001056336"/>
    </source>
</evidence>
<reference evidence="1" key="1">
    <citation type="journal article" date="2018" name="Int. J. Syst. Evol. Microbiol.">
        <title>Jatrophihabitans telluris sp. nov., isolated from sediment soil of lava forest wetlands and the emended description of the genus Jatrophihabitans.</title>
        <authorList>
            <person name="Lee K.C."/>
            <person name="Suh M.K."/>
            <person name="Eom M.K."/>
            <person name="Kim K.K."/>
            <person name="Kim J.S."/>
            <person name="Kim D.S."/>
            <person name="Ko S.H."/>
            <person name="Shin Y.K."/>
            <person name="Lee J.S."/>
        </authorList>
    </citation>
    <scope>NUCLEOTIDE SEQUENCE</scope>
    <source>
        <strain evidence="1">N237</strain>
    </source>
</reference>
<gene>
    <name evidence="1" type="ORF">M6D93_02345</name>
</gene>
<dbReference type="EMBL" id="CP097332">
    <property type="protein sequence ID" value="UQX88852.1"/>
    <property type="molecule type" value="Genomic_DNA"/>
</dbReference>
<dbReference type="SUPFAM" id="SSF53335">
    <property type="entry name" value="S-adenosyl-L-methionine-dependent methyltransferases"/>
    <property type="match status" value="1"/>
</dbReference>
<evidence type="ECO:0008006" key="3">
    <source>
        <dbReference type="Google" id="ProtNLM"/>
    </source>
</evidence>
<organism evidence="1 2">
    <name type="scientific">Jatrophihabitans telluris</name>
    <dbReference type="NCBI Taxonomy" id="2038343"/>
    <lineage>
        <taxon>Bacteria</taxon>
        <taxon>Bacillati</taxon>
        <taxon>Actinomycetota</taxon>
        <taxon>Actinomycetes</taxon>
        <taxon>Jatrophihabitantales</taxon>
        <taxon>Jatrophihabitantaceae</taxon>
        <taxon>Jatrophihabitans</taxon>
    </lineage>
</organism>
<keyword evidence="2" id="KW-1185">Reference proteome</keyword>